<dbReference type="Proteomes" id="UP000828390">
    <property type="component" value="Unassembled WGS sequence"/>
</dbReference>
<keyword evidence="3" id="KW-1185">Reference proteome</keyword>
<name>A0A9D4MX98_DREPO</name>
<sequence>MIQAEVKRAKQNKRQTRAVETGTQGALTTRNKLYVKFTWATYGSMTPSDIPISLSQSMTSYHHPQMSFATHTRFKMQILNVISCCPTALSQGRYRCCHDNVLIEVVDWLE</sequence>
<gene>
    <name evidence="2" type="ORF">DPMN_009007</name>
</gene>
<dbReference type="EMBL" id="JAIWYP010000001">
    <property type="protein sequence ID" value="KAH3885020.1"/>
    <property type="molecule type" value="Genomic_DNA"/>
</dbReference>
<evidence type="ECO:0000313" key="2">
    <source>
        <dbReference type="EMBL" id="KAH3885020.1"/>
    </source>
</evidence>
<dbReference type="AlphaFoldDB" id="A0A9D4MX98"/>
<comment type="caution">
    <text evidence="2">The sequence shown here is derived from an EMBL/GenBank/DDBJ whole genome shotgun (WGS) entry which is preliminary data.</text>
</comment>
<proteinExistence type="predicted"/>
<protein>
    <submittedName>
        <fullName evidence="2">Uncharacterized protein</fullName>
    </submittedName>
</protein>
<reference evidence="2" key="2">
    <citation type="submission" date="2020-11" db="EMBL/GenBank/DDBJ databases">
        <authorList>
            <person name="McCartney M.A."/>
            <person name="Auch B."/>
            <person name="Kono T."/>
            <person name="Mallez S."/>
            <person name="Becker A."/>
            <person name="Gohl D.M."/>
            <person name="Silverstein K.A.T."/>
            <person name="Koren S."/>
            <person name="Bechman K.B."/>
            <person name="Herman A."/>
            <person name="Abrahante J.E."/>
            <person name="Garbe J."/>
        </authorList>
    </citation>
    <scope>NUCLEOTIDE SEQUENCE</scope>
    <source>
        <strain evidence="2">Duluth1</strain>
        <tissue evidence="2">Whole animal</tissue>
    </source>
</reference>
<organism evidence="2 3">
    <name type="scientific">Dreissena polymorpha</name>
    <name type="common">Zebra mussel</name>
    <name type="synonym">Mytilus polymorpha</name>
    <dbReference type="NCBI Taxonomy" id="45954"/>
    <lineage>
        <taxon>Eukaryota</taxon>
        <taxon>Metazoa</taxon>
        <taxon>Spiralia</taxon>
        <taxon>Lophotrochozoa</taxon>
        <taxon>Mollusca</taxon>
        <taxon>Bivalvia</taxon>
        <taxon>Autobranchia</taxon>
        <taxon>Heteroconchia</taxon>
        <taxon>Euheterodonta</taxon>
        <taxon>Imparidentia</taxon>
        <taxon>Neoheterodontei</taxon>
        <taxon>Myida</taxon>
        <taxon>Dreissenoidea</taxon>
        <taxon>Dreissenidae</taxon>
        <taxon>Dreissena</taxon>
    </lineage>
</organism>
<evidence type="ECO:0000313" key="3">
    <source>
        <dbReference type="Proteomes" id="UP000828390"/>
    </source>
</evidence>
<accession>A0A9D4MX98</accession>
<reference evidence="2" key="1">
    <citation type="journal article" date="2019" name="bioRxiv">
        <title>The Genome of the Zebra Mussel, Dreissena polymorpha: A Resource for Invasive Species Research.</title>
        <authorList>
            <person name="McCartney M.A."/>
            <person name="Auch B."/>
            <person name="Kono T."/>
            <person name="Mallez S."/>
            <person name="Zhang Y."/>
            <person name="Obille A."/>
            <person name="Becker A."/>
            <person name="Abrahante J.E."/>
            <person name="Garbe J."/>
            <person name="Badalamenti J.P."/>
            <person name="Herman A."/>
            <person name="Mangelson H."/>
            <person name="Liachko I."/>
            <person name="Sullivan S."/>
            <person name="Sone E.D."/>
            <person name="Koren S."/>
            <person name="Silverstein K.A.T."/>
            <person name="Beckman K.B."/>
            <person name="Gohl D.M."/>
        </authorList>
    </citation>
    <scope>NUCLEOTIDE SEQUENCE</scope>
    <source>
        <strain evidence="2">Duluth1</strain>
        <tissue evidence="2">Whole animal</tissue>
    </source>
</reference>
<feature type="region of interest" description="Disordered" evidence="1">
    <location>
        <begin position="1"/>
        <end position="23"/>
    </location>
</feature>
<evidence type="ECO:0000256" key="1">
    <source>
        <dbReference type="SAM" id="MobiDB-lite"/>
    </source>
</evidence>